<dbReference type="InterPro" id="IPR006091">
    <property type="entry name" value="Acyl-CoA_Oxase/DH_mid-dom"/>
</dbReference>
<feature type="domain" description="Acyl-CoA oxidase C-alpha1" evidence="14">
    <location>
        <begin position="288"/>
        <end position="444"/>
    </location>
</feature>
<comment type="caution">
    <text evidence="15">The sequence shown here is derived from an EMBL/GenBank/DDBJ whole genome shotgun (WGS) entry which is preliminary data.</text>
</comment>
<dbReference type="Pfam" id="PF01756">
    <property type="entry name" value="ACOX"/>
    <property type="match status" value="1"/>
</dbReference>
<keyword evidence="10" id="KW-0576">Peroxisome</keyword>
<feature type="domain" description="Acyl-CoA oxidase C-terminal" evidence="11">
    <location>
        <begin position="506"/>
        <end position="641"/>
    </location>
</feature>
<reference evidence="15 16" key="1">
    <citation type="submission" date="2019-03" db="EMBL/GenBank/DDBJ databases">
        <authorList>
            <person name="Kim M.K.M."/>
        </authorList>
    </citation>
    <scope>NUCLEOTIDE SEQUENCE [LARGE SCALE GENOMIC DNA]</scope>
    <source>
        <strain evidence="15 16">18JY15-6</strain>
    </source>
</reference>
<keyword evidence="9" id="KW-0443">Lipid metabolism</keyword>
<dbReference type="GO" id="GO:0033540">
    <property type="term" value="P:fatty acid beta-oxidation using acyl-CoA oxidase"/>
    <property type="evidence" value="ECO:0007669"/>
    <property type="project" value="TreeGrafter"/>
</dbReference>
<evidence type="ECO:0000256" key="10">
    <source>
        <dbReference type="ARBA" id="ARBA00023140"/>
    </source>
</evidence>
<dbReference type="PANTHER" id="PTHR10909">
    <property type="entry name" value="ELECTRON TRANSPORT OXIDOREDUCTASE"/>
    <property type="match status" value="1"/>
</dbReference>
<dbReference type="Proteomes" id="UP000295453">
    <property type="component" value="Unassembled WGS sequence"/>
</dbReference>
<evidence type="ECO:0000256" key="9">
    <source>
        <dbReference type="ARBA" id="ARBA00023098"/>
    </source>
</evidence>
<dbReference type="EC" id="1.3.3.6" evidence="4"/>
<dbReference type="EMBL" id="SJZJ01000003">
    <property type="protein sequence ID" value="TCJ30571.1"/>
    <property type="molecule type" value="Genomic_DNA"/>
</dbReference>
<dbReference type="InterPro" id="IPR002655">
    <property type="entry name" value="Acyl-CoA_oxidase_C"/>
</dbReference>
<dbReference type="AlphaFoldDB" id="A0A4R1CHW8"/>
<dbReference type="InterPro" id="IPR046373">
    <property type="entry name" value="Acyl-CoA_Oxase/DH_mid-dom_sf"/>
</dbReference>
<name>A0A4R1CHW8_9ACTN</name>
<comment type="cofactor">
    <cofactor evidence="1">
        <name>FAD</name>
        <dbReference type="ChEBI" id="CHEBI:57692"/>
    </cofactor>
</comment>
<proteinExistence type="inferred from homology"/>
<dbReference type="GO" id="GO:0055088">
    <property type="term" value="P:lipid homeostasis"/>
    <property type="evidence" value="ECO:0007669"/>
    <property type="project" value="TreeGrafter"/>
</dbReference>
<dbReference type="InterPro" id="IPR009100">
    <property type="entry name" value="AcylCoA_DH/oxidase_NM_dom_sf"/>
</dbReference>
<evidence type="ECO:0000259" key="14">
    <source>
        <dbReference type="Pfam" id="PF22924"/>
    </source>
</evidence>
<dbReference type="InterPro" id="IPR013786">
    <property type="entry name" value="AcylCoA_DH/ox_N"/>
</dbReference>
<evidence type="ECO:0000259" key="11">
    <source>
        <dbReference type="Pfam" id="PF01756"/>
    </source>
</evidence>
<dbReference type="Gene3D" id="1.10.540.10">
    <property type="entry name" value="Acyl-CoA dehydrogenase/oxidase, N-terminal domain"/>
    <property type="match status" value="1"/>
</dbReference>
<dbReference type="GO" id="GO:0003997">
    <property type="term" value="F:acyl-CoA oxidase activity"/>
    <property type="evidence" value="ECO:0007669"/>
    <property type="project" value="UniProtKB-EC"/>
</dbReference>
<evidence type="ECO:0000259" key="13">
    <source>
        <dbReference type="Pfam" id="PF02771"/>
    </source>
</evidence>
<evidence type="ECO:0000256" key="7">
    <source>
        <dbReference type="ARBA" id="ARBA00022832"/>
    </source>
</evidence>
<evidence type="ECO:0000256" key="3">
    <source>
        <dbReference type="ARBA" id="ARBA00006288"/>
    </source>
</evidence>
<keyword evidence="6" id="KW-0274">FAD</keyword>
<dbReference type="RefSeq" id="WP_131581696.1">
    <property type="nucleotide sequence ID" value="NZ_SJZJ01000003.1"/>
</dbReference>
<dbReference type="InterPro" id="IPR037069">
    <property type="entry name" value="AcylCoA_DH/ox_N_sf"/>
</dbReference>
<dbReference type="InterPro" id="IPR055060">
    <property type="entry name" value="ACOX_C_alpha1"/>
</dbReference>
<evidence type="ECO:0000259" key="12">
    <source>
        <dbReference type="Pfam" id="PF02770"/>
    </source>
</evidence>
<evidence type="ECO:0000256" key="6">
    <source>
        <dbReference type="ARBA" id="ARBA00022827"/>
    </source>
</evidence>
<sequence length="647" mass="69878">MTETAQTRADAGVLAVLLDGEYAALRARARDFLVEHASFHTEAESLDRDAYRDGVRDLVVAAAAQGLTGSGFPAAYGGGDDFGGNVAAFETLAYGDLSVLVKFGVQFGLFGGAIHQLGTTPHHEAWLADIASARLLGSFAMTETGHGSNVQAIRTTATYDAATGEFVIDTPDDDARKDYIGNAARHAQAAAVFAQLVVDGPDGQPENHGVHALFVPLRDASGATLPGVRIEDCGTKLGLQGVDNGRIWFDGVRVPRTNLLNRYGDVSPDGVYSSPIDNPDRRFFTMLGTLVQGRVCVGGAGITASKVALTIATRYAAERRQFGAAGQPETVLLDYGQHQRRLMPLIARTYALHFAQERLARDFHEVFTAGDATTERRRRALESRAAATKSLATWHATRTIQECREACGGAGYLAVNRFAALKADTDVFTTFEGDNTILLQLVGKGRLTDLKDEFGSLDGVAMARYVGRQAAETLAEKVIARSVIERVRDAARGHDEGEPGGDLLDPAYQLRMLRTREERITGSVARRLKAGMDAGVDPAEVFSRCQHHLLAAASAHAERIVLEALLTKVEAMPAGPERDLLAKVGHLHALSEIERDRAWWMEHGRLSTERAKSVTRAVDTLCRELRDDALTLVDAFGVPEPLLTQEI</sequence>
<dbReference type="FunFam" id="1.20.140.10:FF:000007">
    <property type="entry name" value="Acyl-coenzyme A oxidase"/>
    <property type="match status" value="1"/>
</dbReference>
<dbReference type="PIRSF" id="PIRSF000168">
    <property type="entry name" value="Acyl-CoA_oxidase"/>
    <property type="match status" value="1"/>
</dbReference>
<dbReference type="GO" id="GO:0005504">
    <property type="term" value="F:fatty acid binding"/>
    <property type="evidence" value="ECO:0007669"/>
    <property type="project" value="TreeGrafter"/>
</dbReference>
<keyword evidence="16" id="KW-1185">Reference proteome</keyword>
<evidence type="ECO:0000313" key="16">
    <source>
        <dbReference type="Proteomes" id="UP000295453"/>
    </source>
</evidence>
<dbReference type="SUPFAM" id="SSF56645">
    <property type="entry name" value="Acyl-CoA dehydrogenase NM domain-like"/>
    <property type="match status" value="1"/>
</dbReference>
<dbReference type="Pfam" id="PF02770">
    <property type="entry name" value="Acyl-CoA_dh_M"/>
    <property type="match status" value="1"/>
</dbReference>
<organism evidence="15 16">
    <name type="scientific">Nocardioides jejuensis</name>
    <dbReference type="NCBI Taxonomy" id="2502782"/>
    <lineage>
        <taxon>Bacteria</taxon>
        <taxon>Bacillati</taxon>
        <taxon>Actinomycetota</taxon>
        <taxon>Actinomycetes</taxon>
        <taxon>Propionibacteriales</taxon>
        <taxon>Nocardioidaceae</taxon>
        <taxon>Nocardioides</taxon>
    </lineage>
</organism>
<gene>
    <name evidence="15" type="ORF">EPD65_03120</name>
</gene>
<comment type="similarity">
    <text evidence="3">Belongs to the acyl-CoA oxidase family.</text>
</comment>
<evidence type="ECO:0000256" key="4">
    <source>
        <dbReference type="ARBA" id="ARBA00012870"/>
    </source>
</evidence>
<dbReference type="SUPFAM" id="SSF47203">
    <property type="entry name" value="Acyl-CoA dehydrogenase C-terminal domain-like"/>
    <property type="match status" value="2"/>
</dbReference>
<comment type="subcellular location">
    <subcellularLocation>
        <location evidence="2">Peroxisome</location>
    </subcellularLocation>
</comment>
<keyword evidence="5" id="KW-0285">Flavoprotein</keyword>
<evidence type="ECO:0000313" key="15">
    <source>
        <dbReference type="EMBL" id="TCJ30571.1"/>
    </source>
</evidence>
<feature type="domain" description="Acyl-CoA dehydrogenase/oxidase N-terminal" evidence="13">
    <location>
        <begin position="21"/>
        <end position="132"/>
    </location>
</feature>
<evidence type="ECO:0000256" key="2">
    <source>
        <dbReference type="ARBA" id="ARBA00004275"/>
    </source>
</evidence>
<protein>
    <recommendedName>
        <fullName evidence="4">acyl-CoA oxidase</fullName>
        <ecNumber evidence="4">1.3.3.6</ecNumber>
    </recommendedName>
</protein>
<evidence type="ECO:0000256" key="5">
    <source>
        <dbReference type="ARBA" id="ARBA00022630"/>
    </source>
</evidence>
<dbReference type="Pfam" id="PF22924">
    <property type="entry name" value="ACOX_C_alpha1"/>
    <property type="match status" value="1"/>
</dbReference>
<evidence type="ECO:0000256" key="8">
    <source>
        <dbReference type="ARBA" id="ARBA00023002"/>
    </source>
</evidence>
<keyword evidence="7" id="KW-0276">Fatty acid metabolism</keyword>
<dbReference type="Gene3D" id="1.20.140.10">
    <property type="entry name" value="Butyryl-CoA Dehydrogenase, subunit A, domain 3"/>
    <property type="match status" value="2"/>
</dbReference>
<dbReference type="InterPro" id="IPR012258">
    <property type="entry name" value="Acyl-CoA_oxidase"/>
</dbReference>
<dbReference type="FunFam" id="1.20.140.10:FF:000010">
    <property type="entry name" value="Acyl-coenzyme A oxidase"/>
    <property type="match status" value="1"/>
</dbReference>
<dbReference type="GO" id="GO:0071949">
    <property type="term" value="F:FAD binding"/>
    <property type="evidence" value="ECO:0007669"/>
    <property type="project" value="InterPro"/>
</dbReference>
<dbReference type="Gene3D" id="2.40.110.10">
    <property type="entry name" value="Butyryl-CoA Dehydrogenase, subunit A, domain 2"/>
    <property type="match status" value="1"/>
</dbReference>
<dbReference type="Pfam" id="PF02771">
    <property type="entry name" value="Acyl-CoA_dh_N"/>
    <property type="match status" value="1"/>
</dbReference>
<feature type="domain" description="Acyl-CoA oxidase/dehydrogenase middle" evidence="12">
    <location>
        <begin position="138"/>
        <end position="252"/>
    </location>
</feature>
<dbReference type="InterPro" id="IPR036250">
    <property type="entry name" value="AcylCo_DH-like_C"/>
</dbReference>
<evidence type="ECO:0000256" key="1">
    <source>
        <dbReference type="ARBA" id="ARBA00001974"/>
    </source>
</evidence>
<dbReference type="OrthoDB" id="1144545at2"/>
<keyword evidence="8" id="KW-0560">Oxidoreductase</keyword>
<dbReference type="FunFam" id="2.40.110.10:FF:000005">
    <property type="entry name" value="Acyl-coenzyme A oxidase"/>
    <property type="match status" value="1"/>
</dbReference>
<accession>A0A4R1CHW8</accession>